<dbReference type="GeneID" id="92094137"/>
<feature type="compositionally biased region" description="Basic and acidic residues" evidence="1">
    <location>
        <begin position="9"/>
        <end position="40"/>
    </location>
</feature>
<comment type="caution">
    <text evidence="2">The sequence shown here is derived from an EMBL/GenBank/DDBJ whole genome shotgun (WGS) entry which is preliminary data.</text>
</comment>
<accession>A0ABR1U6S1</accession>
<evidence type="ECO:0000313" key="3">
    <source>
        <dbReference type="Proteomes" id="UP001480595"/>
    </source>
</evidence>
<gene>
    <name evidence="2" type="ORF">PG994_009665</name>
</gene>
<feature type="region of interest" description="Disordered" evidence="1">
    <location>
        <begin position="79"/>
        <end position="100"/>
    </location>
</feature>
<keyword evidence="3" id="KW-1185">Reference proteome</keyword>
<dbReference type="RefSeq" id="XP_066713244.1">
    <property type="nucleotide sequence ID" value="XM_066861074.1"/>
</dbReference>
<organism evidence="2 3">
    <name type="scientific">Apiospora phragmitis</name>
    <dbReference type="NCBI Taxonomy" id="2905665"/>
    <lineage>
        <taxon>Eukaryota</taxon>
        <taxon>Fungi</taxon>
        <taxon>Dikarya</taxon>
        <taxon>Ascomycota</taxon>
        <taxon>Pezizomycotina</taxon>
        <taxon>Sordariomycetes</taxon>
        <taxon>Xylariomycetidae</taxon>
        <taxon>Amphisphaeriales</taxon>
        <taxon>Apiosporaceae</taxon>
        <taxon>Apiospora</taxon>
    </lineage>
</organism>
<protein>
    <submittedName>
        <fullName evidence="2">Uncharacterized protein</fullName>
    </submittedName>
</protein>
<sequence length="162" mass="18271">MGCMHSKTKRDQKAWARSQDKKRKDPQTRTESREHAALTMEEYRRLDRPRTAAVNIRYEEDGSSSTRAAAALASLGTFKPGLRRHRGPTGDLQVGDRPPATDATSVHIALRKILGLTCLRRPGEKVFLSFRGWGLNITHSSVYLPTASSTHRSWLGVYYMMD</sequence>
<dbReference type="Proteomes" id="UP001480595">
    <property type="component" value="Unassembled WGS sequence"/>
</dbReference>
<feature type="region of interest" description="Disordered" evidence="1">
    <location>
        <begin position="1"/>
        <end position="40"/>
    </location>
</feature>
<reference evidence="2 3" key="1">
    <citation type="submission" date="2023-01" db="EMBL/GenBank/DDBJ databases">
        <title>Analysis of 21 Apiospora genomes using comparative genomics revels a genus with tremendous synthesis potential of carbohydrate active enzymes and secondary metabolites.</title>
        <authorList>
            <person name="Sorensen T."/>
        </authorList>
    </citation>
    <scope>NUCLEOTIDE SEQUENCE [LARGE SCALE GENOMIC DNA]</scope>
    <source>
        <strain evidence="2 3">CBS 135458</strain>
    </source>
</reference>
<name>A0ABR1U6S1_9PEZI</name>
<dbReference type="EMBL" id="JAQQWL010000010">
    <property type="protein sequence ID" value="KAK8054598.1"/>
    <property type="molecule type" value="Genomic_DNA"/>
</dbReference>
<proteinExistence type="predicted"/>
<evidence type="ECO:0000313" key="2">
    <source>
        <dbReference type="EMBL" id="KAK8054598.1"/>
    </source>
</evidence>
<evidence type="ECO:0000256" key="1">
    <source>
        <dbReference type="SAM" id="MobiDB-lite"/>
    </source>
</evidence>